<evidence type="ECO:0000256" key="2">
    <source>
        <dbReference type="SAM" id="Phobius"/>
    </source>
</evidence>
<evidence type="ECO:0008006" key="5">
    <source>
        <dbReference type="Google" id="ProtNLM"/>
    </source>
</evidence>
<proteinExistence type="predicted"/>
<name>A0A840DDC8_9MICO</name>
<sequence length="140" mass="14565">MSFKKAWVLYTVLRLLFFTVPFIGIMLLLPAEQRNGLTWGVVFAAVTAGVIAVALSVLLLSKLRQQAAAGVAHWRAKGHQDEAAAEDELIDAAEAARSAEAAPASGEAAHTAAAEAAHPAAQTAAQLPAQPATQPSSDRV</sequence>
<feature type="region of interest" description="Disordered" evidence="1">
    <location>
        <begin position="95"/>
        <end position="140"/>
    </location>
</feature>
<keyword evidence="2" id="KW-0472">Membrane</keyword>
<dbReference type="Pfam" id="PF14012">
    <property type="entry name" value="DUF4229"/>
    <property type="match status" value="1"/>
</dbReference>
<keyword evidence="2" id="KW-0812">Transmembrane</keyword>
<evidence type="ECO:0000313" key="3">
    <source>
        <dbReference type="EMBL" id="MBB4071461.1"/>
    </source>
</evidence>
<dbReference type="Proteomes" id="UP000571183">
    <property type="component" value="Unassembled WGS sequence"/>
</dbReference>
<gene>
    <name evidence="3" type="ORF">F5897_000765</name>
</gene>
<dbReference type="RefSeq" id="WP_158608083.1">
    <property type="nucleotide sequence ID" value="NZ_JACIFD010000006.1"/>
</dbReference>
<dbReference type="InterPro" id="IPR025323">
    <property type="entry name" value="DUF4229"/>
</dbReference>
<reference evidence="3" key="1">
    <citation type="submission" date="2020-08" db="EMBL/GenBank/DDBJ databases">
        <title>Sequencing the genomes of 1000 actinobacteria strains.</title>
        <authorList>
            <person name="Klenk H.-P."/>
        </authorList>
    </citation>
    <scope>NUCLEOTIDE SEQUENCE [LARGE SCALE GENOMIC DNA]</scope>
    <source>
        <strain evidence="3">DSM 27064</strain>
    </source>
</reference>
<organism evidence="3 4">
    <name type="scientific">Canibacter oris</name>
    <dbReference type="NCBI Taxonomy" id="1365628"/>
    <lineage>
        <taxon>Bacteria</taxon>
        <taxon>Bacillati</taxon>
        <taxon>Actinomycetota</taxon>
        <taxon>Actinomycetes</taxon>
        <taxon>Micrococcales</taxon>
        <taxon>Microbacteriaceae</taxon>
        <taxon>Canibacter</taxon>
    </lineage>
</organism>
<keyword evidence="2" id="KW-1133">Transmembrane helix</keyword>
<keyword evidence="4" id="KW-1185">Reference proteome</keyword>
<comment type="caution">
    <text evidence="3">The sequence shown here is derived from an EMBL/GenBank/DDBJ whole genome shotgun (WGS) entry which is preliminary data.</text>
</comment>
<feature type="transmembrane region" description="Helical" evidence="2">
    <location>
        <begin position="7"/>
        <end position="31"/>
    </location>
</feature>
<feature type="transmembrane region" description="Helical" evidence="2">
    <location>
        <begin position="37"/>
        <end position="60"/>
    </location>
</feature>
<accession>A0A840DDC8</accession>
<evidence type="ECO:0000313" key="4">
    <source>
        <dbReference type="Proteomes" id="UP000571183"/>
    </source>
</evidence>
<dbReference type="AlphaFoldDB" id="A0A840DDC8"/>
<protein>
    <recommendedName>
        <fullName evidence="5">DUF4229 domain-containing protein</fullName>
    </recommendedName>
</protein>
<dbReference type="EMBL" id="JACIFD010000006">
    <property type="protein sequence ID" value="MBB4071461.1"/>
    <property type="molecule type" value="Genomic_DNA"/>
</dbReference>
<evidence type="ECO:0000256" key="1">
    <source>
        <dbReference type="SAM" id="MobiDB-lite"/>
    </source>
</evidence>